<dbReference type="Gene3D" id="3.40.50.10490">
    <property type="entry name" value="Glucose-6-phosphate isomerase like protein, domain 1"/>
    <property type="match status" value="1"/>
</dbReference>
<accession>A0AAN9NID4</accession>
<keyword evidence="2" id="KW-1185">Reference proteome</keyword>
<reference evidence="1 2" key="1">
    <citation type="submission" date="2024-01" db="EMBL/GenBank/DDBJ databases">
        <title>The genomes of 5 underutilized Papilionoideae crops provide insights into root nodulation and disease resistanc.</title>
        <authorList>
            <person name="Jiang F."/>
        </authorList>
    </citation>
    <scope>NUCLEOTIDE SEQUENCE [LARGE SCALE GENOMIC DNA]</scope>
    <source>
        <strain evidence="1">JINMINGXINNONG_FW02</strain>
        <tissue evidence="1">Leaves</tissue>
    </source>
</reference>
<evidence type="ECO:0000313" key="2">
    <source>
        <dbReference type="Proteomes" id="UP001374584"/>
    </source>
</evidence>
<dbReference type="Proteomes" id="UP001374584">
    <property type="component" value="Unassembled WGS sequence"/>
</dbReference>
<dbReference type="EMBL" id="JAYMYR010000003">
    <property type="protein sequence ID" value="KAK7373256.1"/>
    <property type="molecule type" value="Genomic_DNA"/>
</dbReference>
<evidence type="ECO:0000313" key="1">
    <source>
        <dbReference type="EMBL" id="KAK7373256.1"/>
    </source>
</evidence>
<name>A0AAN9NID4_PHACN</name>
<dbReference type="PANTHER" id="PTHR47476">
    <property type="match status" value="1"/>
</dbReference>
<gene>
    <name evidence="1" type="ORF">VNO80_06656</name>
</gene>
<sequence length="67" mass="7830">MVFGDTMAIAFMEARNFTKEEYAANHPAGKIGKNLIFKVKDVMKKQEDVPRRRESLKHQKIIILRQI</sequence>
<organism evidence="1 2">
    <name type="scientific">Phaseolus coccineus</name>
    <name type="common">Scarlet runner bean</name>
    <name type="synonym">Phaseolus multiflorus</name>
    <dbReference type="NCBI Taxonomy" id="3886"/>
    <lineage>
        <taxon>Eukaryota</taxon>
        <taxon>Viridiplantae</taxon>
        <taxon>Streptophyta</taxon>
        <taxon>Embryophyta</taxon>
        <taxon>Tracheophyta</taxon>
        <taxon>Spermatophyta</taxon>
        <taxon>Magnoliopsida</taxon>
        <taxon>eudicotyledons</taxon>
        <taxon>Gunneridae</taxon>
        <taxon>Pentapetalae</taxon>
        <taxon>rosids</taxon>
        <taxon>fabids</taxon>
        <taxon>Fabales</taxon>
        <taxon>Fabaceae</taxon>
        <taxon>Papilionoideae</taxon>
        <taxon>50 kb inversion clade</taxon>
        <taxon>NPAAA clade</taxon>
        <taxon>indigoferoid/millettioid clade</taxon>
        <taxon>Phaseoleae</taxon>
        <taxon>Phaseolus</taxon>
    </lineage>
</organism>
<dbReference type="PANTHER" id="PTHR47476:SF2">
    <property type="entry name" value="ARABINOSE 5-PHOSPHATE ISOMERASE-RELATED"/>
    <property type="match status" value="1"/>
</dbReference>
<proteinExistence type="predicted"/>
<dbReference type="AlphaFoldDB" id="A0AAN9NID4"/>
<comment type="caution">
    <text evidence="1">The sequence shown here is derived from an EMBL/GenBank/DDBJ whole genome shotgun (WGS) entry which is preliminary data.</text>
</comment>
<protein>
    <submittedName>
        <fullName evidence="1">Uncharacterized protein</fullName>
    </submittedName>
</protein>